<comment type="caution">
    <text evidence="7">The sequence shown here is derived from an EMBL/GenBank/DDBJ whole genome shotgun (WGS) entry which is preliminary data.</text>
</comment>
<dbReference type="AlphaFoldDB" id="A0A179FH11"/>
<keyword evidence="4 5" id="KW-0408">Iron</keyword>
<evidence type="ECO:0000313" key="8">
    <source>
        <dbReference type="Proteomes" id="UP000078397"/>
    </source>
</evidence>
<name>A0A179FH11_METCM</name>
<dbReference type="Gene3D" id="2.60.120.330">
    <property type="entry name" value="B-lactam Antibiotic, Isopenicillin N Synthase, Chain"/>
    <property type="match status" value="1"/>
</dbReference>
<keyword evidence="3 5" id="KW-0560">Oxidoreductase</keyword>
<dbReference type="OrthoDB" id="288590at2759"/>
<dbReference type="GO" id="GO:0046872">
    <property type="term" value="F:metal ion binding"/>
    <property type="evidence" value="ECO:0007669"/>
    <property type="project" value="UniProtKB-KW"/>
</dbReference>
<evidence type="ECO:0000256" key="1">
    <source>
        <dbReference type="ARBA" id="ARBA00008056"/>
    </source>
</evidence>
<dbReference type="STRING" id="1380566.A0A179FH11"/>
<dbReference type="Pfam" id="PF03171">
    <property type="entry name" value="2OG-FeII_Oxy"/>
    <property type="match status" value="1"/>
</dbReference>
<dbReference type="InterPro" id="IPR027443">
    <property type="entry name" value="IPNS-like_sf"/>
</dbReference>
<reference evidence="7 8" key="1">
    <citation type="journal article" date="2016" name="PLoS Pathog.">
        <title>Biosynthesis of antibiotic leucinostatins in bio-control fungus Purpureocillium lilacinum and their inhibition on phytophthora revealed by genome mining.</title>
        <authorList>
            <person name="Wang G."/>
            <person name="Liu Z."/>
            <person name="Lin R."/>
            <person name="Li E."/>
            <person name="Mao Z."/>
            <person name="Ling J."/>
            <person name="Yang Y."/>
            <person name="Yin W.B."/>
            <person name="Xie B."/>
        </authorList>
    </citation>
    <scope>NUCLEOTIDE SEQUENCE [LARGE SCALE GENOMIC DNA]</scope>
    <source>
        <strain evidence="7">170</strain>
    </source>
</reference>
<evidence type="ECO:0000313" key="7">
    <source>
        <dbReference type="EMBL" id="OAQ64628.1"/>
    </source>
</evidence>
<evidence type="ECO:0000256" key="4">
    <source>
        <dbReference type="ARBA" id="ARBA00023004"/>
    </source>
</evidence>
<dbReference type="PANTHER" id="PTHR10209:SF886">
    <property type="entry name" value="UPF0676 PROTEIN C1494.01"/>
    <property type="match status" value="1"/>
</dbReference>
<dbReference type="InterPro" id="IPR005123">
    <property type="entry name" value="Oxoglu/Fe-dep_dioxygenase_dom"/>
</dbReference>
<dbReference type="FunFam" id="2.60.120.330:FF:000051">
    <property type="entry name" value="Clavaminate synthase-like protein"/>
    <property type="match status" value="1"/>
</dbReference>
<evidence type="ECO:0000256" key="3">
    <source>
        <dbReference type="ARBA" id="ARBA00023002"/>
    </source>
</evidence>
<dbReference type="RefSeq" id="XP_018141942.1">
    <property type="nucleotide sequence ID" value="XM_018285003.1"/>
</dbReference>
<sequence>MTTSSANIPIIDLSGPQKEVAKQLVDAAAEHGFIYIKNLGDDIPAASVDEAFALSKKLLGAPVEEKQACSIQTNNRGWTSMHAETLDPQNQKVGDFKEAFNFGEFIDNKAQQPIPPTIADDEARFSAFANLCRALCLKILTLLGQGLEVNDFFSSAHFKSPSGSGTILRFLRYPPPSSTSHTADDIRAGAHSDYGSITLLFRLKGQAGLEILKKDGTWAPVPVVPPGTENDPSPPILINIGDLLSYWTNGLFRSTVHRVVFPTNGEHTSVEGETSSEARYSIAFFCHPMDDALLELVPSERVRNFVPEGVVAGNPFAERKVLTAGEHLLMRLKESYGTLYDEKE</sequence>
<proteinExistence type="inferred from homology"/>
<keyword evidence="8" id="KW-1185">Reference proteome</keyword>
<dbReference type="GO" id="GO:0044283">
    <property type="term" value="P:small molecule biosynthetic process"/>
    <property type="evidence" value="ECO:0007669"/>
    <property type="project" value="UniProtKB-ARBA"/>
</dbReference>
<dbReference type="SUPFAM" id="SSF51197">
    <property type="entry name" value="Clavaminate synthase-like"/>
    <property type="match status" value="1"/>
</dbReference>
<dbReference type="InterPro" id="IPR044861">
    <property type="entry name" value="IPNS-like_FE2OG_OXY"/>
</dbReference>
<evidence type="ECO:0000259" key="6">
    <source>
        <dbReference type="PROSITE" id="PS51471"/>
    </source>
</evidence>
<accession>A0A179FH11</accession>
<dbReference type="PROSITE" id="PS51471">
    <property type="entry name" value="FE2OG_OXY"/>
    <property type="match status" value="1"/>
</dbReference>
<organism evidence="7 8">
    <name type="scientific">Pochonia chlamydosporia 170</name>
    <dbReference type="NCBI Taxonomy" id="1380566"/>
    <lineage>
        <taxon>Eukaryota</taxon>
        <taxon>Fungi</taxon>
        <taxon>Dikarya</taxon>
        <taxon>Ascomycota</taxon>
        <taxon>Pezizomycotina</taxon>
        <taxon>Sordariomycetes</taxon>
        <taxon>Hypocreomycetidae</taxon>
        <taxon>Hypocreales</taxon>
        <taxon>Clavicipitaceae</taxon>
        <taxon>Pochonia</taxon>
    </lineage>
</organism>
<evidence type="ECO:0000256" key="5">
    <source>
        <dbReference type="RuleBase" id="RU003682"/>
    </source>
</evidence>
<feature type="domain" description="Fe2OG dioxygenase" evidence="6">
    <location>
        <begin position="163"/>
        <end position="288"/>
    </location>
</feature>
<comment type="similarity">
    <text evidence="1 5">Belongs to the iron/ascorbate-dependent oxidoreductase family.</text>
</comment>
<evidence type="ECO:0000256" key="2">
    <source>
        <dbReference type="ARBA" id="ARBA00022723"/>
    </source>
</evidence>
<dbReference type="EMBL" id="LSBJ02000005">
    <property type="protein sequence ID" value="OAQ64628.1"/>
    <property type="molecule type" value="Genomic_DNA"/>
</dbReference>
<dbReference type="PANTHER" id="PTHR10209">
    <property type="entry name" value="OXIDOREDUCTASE, 2OG-FE II OXYGENASE FAMILY PROTEIN"/>
    <property type="match status" value="1"/>
</dbReference>
<dbReference type="InterPro" id="IPR026992">
    <property type="entry name" value="DIOX_N"/>
</dbReference>
<gene>
    <name evidence="7" type="ORF">VFPPC_05882</name>
</gene>
<dbReference type="KEGG" id="pchm:VFPPC_05882"/>
<dbReference type="Proteomes" id="UP000078397">
    <property type="component" value="Unassembled WGS sequence"/>
</dbReference>
<dbReference type="Pfam" id="PF14226">
    <property type="entry name" value="DIOX_N"/>
    <property type="match status" value="1"/>
</dbReference>
<dbReference type="GeneID" id="28848997"/>
<keyword evidence="2 5" id="KW-0479">Metal-binding</keyword>
<protein>
    <submittedName>
        <fullName evidence="7">Oxidoreductase, 2OG-Fe(II) oxygenase family</fullName>
    </submittedName>
</protein>
<dbReference type="GO" id="GO:0016491">
    <property type="term" value="F:oxidoreductase activity"/>
    <property type="evidence" value="ECO:0007669"/>
    <property type="project" value="UniProtKB-KW"/>
</dbReference>